<dbReference type="GeneID" id="47723383"/>
<accession>A0A2H1EB29</accession>
<gene>
    <name evidence="1" type="ORF">MARIT_1881</name>
</gene>
<evidence type="ECO:0008006" key="3">
    <source>
        <dbReference type="Google" id="ProtNLM"/>
    </source>
</evidence>
<dbReference type="InterPro" id="IPR034660">
    <property type="entry name" value="DinB/YfiT-like"/>
</dbReference>
<dbReference type="STRING" id="1349785.GCA_000509405_02836"/>
<dbReference type="Gene3D" id="1.20.120.450">
    <property type="entry name" value="dinb family like domain"/>
    <property type="match status" value="1"/>
</dbReference>
<dbReference type="AlphaFoldDB" id="A0A2H1EB29"/>
<dbReference type="SUPFAM" id="SSF109854">
    <property type="entry name" value="DinB/YfiT-like putative metalloenzymes"/>
    <property type="match status" value="1"/>
</dbReference>
<dbReference type="EMBL" id="LT634361">
    <property type="protein sequence ID" value="SFZ83066.1"/>
    <property type="molecule type" value="Genomic_DNA"/>
</dbReference>
<dbReference type="OrthoDB" id="837585at2"/>
<dbReference type="Proteomes" id="UP000231564">
    <property type="component" value="Chromosome MARIT"/>
</dbReference>
<reference evidence="1 2" key="1">
    <citation type="submission" date="2016-11" db="EMBL/GenBank/DDBJ databases">
        <authorList>
            <person name="Jaros S."/>
            <person name="Januszkiewicz K."/>
            <person name="Wedrychowicz H."/>
        </authorList>
    </citation>
    <scope>NUCLEOTIDE SEQUENCE [LARGE SCALE GENOMIC DNA]</scope>
    <source>
        <strain evidence="1">NCIMB 2154T</strain>
    </source>
</reference>
<sequence>MKRLFSVLVFFLGLTIKAQGKLPYFEIPAPPREYTAGAVAGRMVDGLGFRYYWATEGLKQEDLEYQPSKEARNTRSTLEHILNLSIVTLSSVSKEKMDIPKKGSLSFHKLREKTLENFKKTSEILKESKKISSMVMKRGDKEYPFWNQLNGPIADAIWHVGQVVTFRRSSGNPLPKGVNLLTGKVKR</sequence>
<dbReference type="KEGG" id="tmar:MARIT_1881"/>
<evidence type="ECO:0000313" key="2">
    <source>
        <dbReference type="Proteomes" id="UP000231564"/>
    </source>
</evidence>
<organism evidence="1 2">
    <name type="scientific">Tenacibaculum maritimum NCIMB 2154</name>
    <dbReference type="NCBI Taxonomy" id="1349785"/>
    <lineage>
        <taxon>Bacteria</taxon>
        <taxon>Pseudomonadati</taxon>
        <taxon>Bacteroidota</taxon>
        <taxon>Flavobacteriia</taxon>
        <taxon>Flavobacteriales</taxon>
        <taxon>Flavobacteriaceae</taxon>
        <taxon>Tenacibaculum</taxon>
    </lineage>
</organism>
<dbReference type="RefSeq" id="WP_024739946.1">
    <property type="nucleotide sequence ID" value="NZ_BAUG01000002.1"/>
</dbReference>
<evidence type="ECO:0000313" key="1">
    <source>
        <dbReference type="EMBL" id="SFZ83066.1"/>
    </source>
</evidence>
<proteinExistence type="predicted"/>
<protein>
    <recommendedName>
        <fullName evidence="3">DinB-like domain-containing protein</fullName>
    </recommendedName>
</protein>
<keyword evidence="2" id="KW-1185">Reference proteome</keyword>
<name>A0A2H1EB29_9FLAO</name>